<dbReference type="STRING" id="6573.A0A210QEQ8"/>
<keyword evidence="2" id="KW-1185">Reference proteome</keyword>
<dbReference type="OrthoDB" id="6141539at2759"/>
<proteinExistence type="predicted"/>
<protein>
    <submittedName>
        <fullName evidence="1">Uncharacterized protein</fullName>
    </submittedName>
</protein>
<dbReference type="Proteomes" id="UP000242188">
    <property type="component" value="Unassembled WGS sequence"/>
</dbReference>
<sequence>MQQVAGFEIERDDIICAYHKLGLRQKEIVTLLQSHGFTLSERQLRRVLYRHNMFRRKNVTDIVAVATFLVQQLDYSGQLQGYRLMNLRCILSGLSVSRDKIIVLLQILDTEGVELRRRRRLVRRRYYAEGPIYIWHVDSYDKLKPYGIAVNGCVDGFLICSMASSELYFE</sequence>
<name>A0A210QEQ8_MIZYE</name>
<comment type="caution">
    <text evidence="1">The sequence shown here is derived from an EMBL/GenBank/DDBJ whole genome shotgun (WGS) entry which is preliminary data.</text>
</comment>
<gene>
    <name evidence="1" type="ORF">KP79_PYT10643</name>
</gene>
<evidence type="ECO:0000313" key="2">
    <source>
        <dbReference type="Proteomes" id="UP000242188"/>
    </source>
</evidence>
<dbReference type="PANTHER" id="PTHR46791:SF13">
    <property type="entry name" value="CLR5 DOMAIN-CONTAINING PROTEIN"/>
    <property type="match status" value="1"/>
</dbReference>
<organism evidence="1 2">
    <name type="scientific">Mizuhopecten yessoensis</name>
    <name type="common">Japanese scallop</name>
    <name type="synonym">Patinopecten yessoensis</name>
    <dbReference type="NCBI Taxonomy" id="6573"/>
    <lineage>
        <taxon>Eukaryota</taxon>
        <taxon>Metazoa</taxon>
        <taxon>Spiralia</taxon>
        <taxon>Lophotrochozoa</taxon>
        <taxon>Mollusca</taxon>
        <taxon>Bivalvia</taxon>
        <taxon>Autobranchia</taxon>
        <taxon>Pteriomorphia</taxon>
        <taxon>Pectinida</taxon>
        <taxon>Pectinoidea</taxon>
        <taxon>Pectinidae</taxon>
        <taxon>Mizuhopecten</taxon>
    </lineage>
</organism>
<dbReference type="PANTHER" id="PTHR46791">
    <property type="entry name" value="EXPRESSED PROTEIN"/>
    <property type="match status" value="1"/>
</dbReference>
<evidence type="ECO:0000313" key="1">
    <source>
        <dbReference type="EMBL" id="OWF47226.1"/>
    </source>
</evidence>
<reference evidence="1 2" key="1">
    <citation type="journal article" date="2017" name="Nat. Ecol. Evol.">
        <title>Scallop genome provides insights into evolution of bilaterian karyotype and development.</title>
        <authorList>
            <person name="Wang S."/>
            <person name="Zhang J."/>
            <person name="Jiao W."/>
            <person name="Li J."/>
            <person name="Xun X."/>
            <person name="Sun Y."/>
            <person name="Guo X."/>
            <person name="Huan P."/>
            <person name="Dong B."/>
            <person name="Zhang L."/>
            <person name="Hu X."/>
            <person name="Sun X."/>
            <person name="Wang J."/>
            <person name="Zhao C."/>
            <person name="Wang Y."/>
            <person name="Wang D."/>
            <person name="Huang X."/>
            <person name="Wang R."/>
            <person name="Lv J."/>
            <person name="Li Y."/>
            <person name="Zhang Z."/>
            <person name="Liu B."/>
            <person name="Lu W."/>
            <person name="Hui Y."/>
            <person name="Liang J."/>
            <person name="Zhou Z."/>
            <person name="Hou R."/>
            <person name="Li X."/>
            <person name="Liu Y."/>
            <person name="Li H."/>
            <person name="Ning X."/>
            <person name="Lin Y."/>
            <person name="Zhao L."/>
            <person name="Xing Q."/>
            <person name="Dou J."/>
            <person name="Li Y."/>
            <person name="Mao J."/>
            <person name="Guo H."/>
            <person name="Dou H."/>
            <person name="Li T."/>
            <person name="Mu C."/>
            <person name="Jiang W."/>
            <person name="Fu Q."/>
            <person name="Fu X."/>
            <person name="Miao Y."/>
            <person name="Liu J."/>
            <person name="Yu Q."/>
            <person name="Li R."/>
            <person name="Liao H."/>
            <person name="Li X."/>
            <person name="Kong Y."/>
            <person name="Jiang Z."/>
            <person name="Chourrout D."/>
            <person name="Li R."/>
            <person name="Bao Z."/>
        </authorList>
    </citation>
    <scope>NUCLEOTIDE SEQUENCE [LARGE SCALE GENOMIC DNA]</scope>
    <source>
        <strain evidence="1 2">PY_sf001</strain>
    </source>
</reference>
<accession>A0A210QEQ8</accession>
<dbReference type="EMBL" id="NEDP02003995">
    <property type="protein sequence ID" value="OWF47226.1"/>
    <property type="molecule type" value="Genomic_DNA"/>
</dbReference>
<dbReference type="AlphaFoldDB" id="A0A210QEQ8"/>